<sequence>SLFEKLATYLAKVQKADFAVTIAEPHEIFHKLLETVTEASYDEDQNVFTNFLKAQLAKARIKNPIAVALAFQSLHEKIISSKVKLRYLKRNFAKRNLLTEKNNNALTSDVEQARAEDLLPNKIINKEKGEATNKEGEKAIGKDVINSEEDEAAEVKGETAEVEDEFDKEESVIESKKGETTDKDDEKESEAENVWNDSKNE</sequence>
<keyword evidence="3" id="KW-1185">Reference proteome</keyword>
<dbReference type="Proteomes" id="UP000789831">
    <property type="component" value="Unassembled WGS sequence"/>
</dbReference>
<feature type="non-terminal residue" evidence="2">
    <location>
        <position position="1"/>
    </location>
</feature>
<feature type="region of interest" description="Disordered" evidence="1">
    <location>
        <begin position="126"/>
        <end position="201"/>
    </location>
</feature>
<gene>
    <name evidence="2" type="ORF">AGERDE_LOCUS11791</name>
</gene>
<comment type="caution">
    <text evidence="2">The sequence shown here is derived from an EMBL/GenBank/DDBJ whole genome shotgun (WGS) entry which is preliminary data.</text>
</comment>
<feature type="compositionally biased region" description="Basic and acidic residues" evidence="1">
    <location>
        <begin position="126"/>
        <end position="141"/>
    </location>
</feature>
<evidence type="ECO:0000313" key="2">
    <source>
        <dbReference type="EMBL" id="CAG8660545.1"/>
    </source>
</evidence>
<evidence type="ECO:0000313" key="3">
    <source>
        <dbReference type="Proteomes" id="UP000789831"/>
    </source>
</evidence>
<dbReference type="AlphaFoldDB" id="A0A9N9E574"/>
<dbReference type="EMBL" id="CAJVPL010005774">
    <property type="protein sequence ID" value="CAG8660545.1"/>
    <property type="molecule type" value="Genomic_DNA"/>
</dbReference>
<proteinExistence type="predicted"/>
<name>A0A9N9E574_9GLOM</name>
<accession>A0A9N9E574</accession>
<reference evidence="2" key="1">
    <citation type="submission" date="2021-06" db="EMBL/GenBank/DDBJ databases">
        <authorList>
            <person name="Kallberg Y."/>
            <person name="Tangrot J."/>
            <person name="Rosling A."/>
        </authorList>
    </citation>
    <scope>NUCLEOTIDE SEQUENCE</scope>
    <source>
        <strain evidence="2">MT106</strain>
    </source>
</reference>
<protein>
    <submittedName>
        <fullName evidence="2">1522_t:CDS:1</fullName>
    </submittedName>
</protein>
<feature type="non-terminal residue" evidence="2">
    <location>
        <position position="201"/>
    </location>
</feature>
<feature type="compositionally biased region" description="Basic and acidic residues" evidence="1">
    <location>
        <begin position="169"/>
        <end position="186"/>
    </location>
</feature>
<organism evidence="2 3">
    <name type="scientific">Ambispora gerdemannii</name>
    <dbReference type="NCBI Taxonomy" id="144530"/>
    <lineage>
        <taxon>Eukaryota</taxon>
        <taxon>Fungi</taxon>
        <taxon>Fungi incertae sedis</taxon>
        <taxon>Mucoromycota</taxon>
        <taxon>Glomeromycotina</taxon>
        <taxon>Glomeromycetes</taxon>
        <taxon>Archaeosporales</taxon>
        <taxon>Ambisporaceae</taxon>
        <taxon>Ambispora</taxon>
    </lineage>
</organism>
<evidence type="ECO:0000256" key="1">
    <source>
        <dbReference type="SAM" id="MobiDB-lite"/>
    </source>
</evidence>